<feature type="chain" id="PRO_5026062506" evidence="4">
    <location>
        <begin position="19"/>
        <end position="346"/>
    </location>
</feature>
<evidence type="ECO:0000313" key="6">
    <source>
        <dbReference type="Proteomes" id="UP000481109"/>
    </source>
</evidence>
<evidence type="ECO:0000256" key="2">
    <source>
        <dbReference type="ARBA" id="ARBA00022801"/>
    </source>
</evidence>
<sequence length="346" mass="36377">MGAGLLGILLATVPAALASPPTGAGTPVTSRCAGDAGHGTLTRQVTTNALGSMTFYVYVPDSVRARPGVVVHLHGANDDARDVMCRSRLNEVAWREGFIAVYPQEDPDNGAQGIWDWGGSAYAGREGRAPSLLAGLTRQAVATHGADPRQVFVSGISAGGAMAVVAAATSPDVFRGVAVEVGCMYAGLQCNPTTPYPNSTSDPDVSALEAYRAMGDRARRVPMLVSYGTADPIAALTDQGALVRQWLGTNDWADNGTPDRSVSPTPATIHRGSTDGRTFTRTDWRDARGRLLVQRYAIDGLLHAYSGGAPLSPVDPGADPTGPNMRAVAWEFFSDQVSEKSSRRTH</sequence>
<dbReference type="PANTHER" id="PTHR43037:SF5">
    <property type="entry name" value="FERULOYL ESTERASE"/>
    <property type="match status" value="1"/>
</dbReference>
<organism evidence="5 6">
    <name type="scientific">Streptomyces mesophilus</name>
    <dbReference type="NCBI Taxonomy" id="1775132"/>
    <lineage>
        <taxon>Bacteria</taxon>
        <taxon>Bacillati</taxon>
        <taxon>Actinomycetota</taxon>
        <taxon>Actinomycetes</taxon>
        <taxon>Kitasatosporales</taxon>
        <taxon>Streptomycetaceae</taxon>
        <taxon>Streptomyces</taxon>
    </lineage>
</organism>
<dbReference type="PANTHER" id="PTHR43037">
    <property type="entry name" value="UNNAMED PRODUCT-RELATED"/>
    <property type="match status" value="1"/>
</dbReference>
<feature type="region of interest" description="Disordered" evidence="3">
    <location>
        <begin position="254"/>
        <end position="276"/>
    </location>
</feature>
<dbReference type="GO" id="GO:0005576">
    <property type="term" value="C:extracellular region"/>
    <property type="evidence" value="ECO:0007669"/>
    <property type="project" value="InterPro"/>
</dbReference>
<gene>
    <name evidence="5" type="ORF">G6045_32715</name>
</gene>
<dbReference type="InterPro" id="IPR010126">
    <property type="entry name" value="Esterase_phb"/>
</dbReference>
<dbReference type="InterPro" id="IPR050955">
    <property type="entry name" value="Plant_Biomass_Hydrol_Est"/>
</dbReference>
<evidence type="ECO:0000256" key="1">
    <source>
        <dbReference type="ARBA" id="ARBA00022729"/>
    </source>
</evidence>
<dbReference type="InterPro" id="IPR029058">
    <property type="entry name" value="AB_hydrolase_fold"/>
</dbReference>
<dbReference type="SUPFAM" id="SSF53474">
    <property type="entry name" value="alpha/beta-Hydrolases"/>
    <property type="match status" value="1"/>
</dbReference>
<keyword evidence="1 4" id="KW-0732">Signal</keyword>
<dbReference type="Gene3D" id="3.40.50.1820">
    <property type="entry name" value="alpha/beta hydrolase"/>
    <property type="match status" value="1"/>
</dbReference>
<keyword evidence="6" id="KW-1185">Reference proteome</keyword>
<protein>
    <submittedName>
        <fullName evidence="5">Prolyl oligopeptidase family serine peptidase</fullName>
    </submittedName>
</protein>
<dbReference type="RefSeq" id="WP_165335804.1">
    <property type="nucleotide sequence ID" value="NZ_JAAKZW010000213.1"/>
</dbReference>
<reference evidence="5 6" key="1">
    <citation type="submission" date="2020-02" db="EMBL/GenBank/DDBJ databases">
        <title>Whole-genome analyses of novel actinobacteria.</title>
        <authorList>
            <person name="Sahin N."/>
            <person name="Tokatli A."/>
        </authorList>
    </citation>
    <scope>NUCLEOTIDE SEQUENCE [LARGE SCALE GENOMIC DNA]</scope>
    <source>
        <strain evidence="5 6">YC504</strain>
    </source>
</reference>
<dbReference type="GO" id="GO:0016787">
    <property type="term" value="F:hydrolase activity"/>
    <property type="evidence" value="ECO:0007669"/>
    <property type="project" value="UniProtKB-KW"/>
</dbReference>
<evidence type="ECO:0000256" key="4">
    <source>
        <dbReference type="SAM" id="SignalP"/>
    </source>
</evidence>
<comment type="caution">
    <text evidence="5">The sequence shown here is derived from an EMBL/GenBank/DDBJ whole genome shotgun (WGS) entry which is preliminary data.</text>
</comment>
<evidence type="ECO:0000256" key="3">
    <source>
        <dbReference type="SAM" id="MobiDB-lite"/>
    </source>
</evidence>
<dbReference type="Proteomes" id="UP000481109">
    <property type="component" value="Unassembled WGS sequence"/>
</dbReference>
<name>A0A6G4XUL1_9ACTN</name>
<keyword evidence="2" id="KW-0378">Hydrolase</keyword>
<dbReference type="Pfam" id="PF10503">
    <property type="entry name" value="Esterase_PHB"/>
    <property type="match status" value="1"/>
</dbReference>
<dbReference type="EMBL" id="JAAKZW010000213">
    <property type="protein sequence ID" value="NGO80384.1"/>
    <property type="molecule type" value="Genomic_DNA"/>
</dbReference>
<accession>A0A6G4XUL1</accession>
<dbReference type="AlphaFoldDB" id="A0A6G4XUL1"/>
<feature type="signal peptide" evidence="4">
    <location>
        <begin position="1"/>
        <end position="18"/>
    </location>
</feature>
<proteinExistence type="predicted"/>
<evidence type="ECO:0000313" key="5">
    <source>
        <dbReference type="EMBL" id="NGO80384.1"/>
    </source>
</evidence>